<accession>A0A3M6UQI6</accession>
<dbReference type="PANTHER" id="PTHR46289">
    <property type="entry name" value="52 KDA REPRESSOR OF THE INHIBITOR OF THE PROTEIN KINASE-LIKE PROTEIN-RELATED"/>
    <property type="match status" value="1"/>
</dbReference>
<evidence type="ECO:0000259" key="2">
    <source>
        <dbReference type="Pfam" id="PF05699"/>
    </source>
</evidence>
<dbReference type="PANTHER" id="PTHR46289:SF16">
    <property type="entry name" value="52 KDA REPRESSOR OF THE INHIBITOR OF THE PROTEIN KINASE"/>
    <property type="match status" value="1"/>
</dbReference>
<gene>
    <name evidence="3" type="ORF">pdam_00006247</name>
</gene>
<protein>
    <recommendedName>
        <fullName evidence="2">HAT C-terminal dimerisation domain-containing protein</fullName>
    </recommendedName>
</protein>
<reference evidence="3 4" key="1">
    <citation type="journal article" date="2018" name="Sci. Rep.">
        <title>Comparative analysis of the Pocillopora damicornis genome highlights role of immune system in coral evolution.</title>
        <authorList>
            <person name="Cunning R."/>
            <person name="Bay R.A."/>
            <person name="Gillette P."/>
            <person name="Baker A.C."/>
            <person name="Traylor-Knowles N."/>
        </authorList>
    </citation>
    <scope>NUCLEOTIDE SEQUENCE [LARGE SCALE GENOMIC DNA]</scope>
    <source>
        <strain evidence="3">RSMAS</strain>
        <tissue evidence="3">Whole animal</tissue>
    </source>
</reference>
<evidence type="ECO:0000256" key="1">
    <source>
        <dbReference type="SAM" id="Coils"/>
    </source>
</evidence>
<dbReference type="EMBL" id="RCHS01000990">
    <property type="protein sequence ID" value="RMX55912.1"/>
    <property type="molecule type" value="Genomic_DNA"/>
</dbReference>
<sequence>MDSYFHQLLKRLRSFEISSNTNNTALVRLGAGTEKPSRKQTAATIPFLMSLTVTMKILAVIKSISVKLQKKSNDIVKAYNMISETEKELKELRDKNDISSKLGAEPSALRTASRQQHRANAPHVTSEEYYRHNLFIPFLDHITQEIFGSTQKTAVQLLGLVPSAIVAGTNVDIAEVPEMSDLPIPQTLDIEYDRWMRKWKSETDKPDALQPALQACDPNILLNIHLLLRIACTIPVTSADNERSNSTLKLVECCLRTTMTTERLSCLAVISIQYEKPVDYDAIVQKFAEQQSRRMLLVDPIFEESYA</sequence>
<dbReference type="InterPro" id="IPR008906">
    <property type="entry name" value="HATC_C_dom"/>
</dbReference>
<dbReference type="Pfam" id="PF05699">
    <property type="entry name" value="Dimer_Tnp_hAT"/>
    <property type="match status" value="1"/>
</dbReference>
<proteinExistence type="predicted"/>
<dbReference type="STRING" id="46731.A0A3M6UQI6"/>
<evidence type="ECO:0000313" key="3">
    <source>
        <dbReference type="EMBL" id="RMX55912.1"/>
    </source>
</evidence>
<feature type="coiled-coil region" evidence="1">
    <location>
        <begin position="68"/>
        <end position="102"/>
    </location>
</feature>
<feature type="domain" description="HAT C-terminal dimerisation" evidence="2">
    <location>
        <begin position="225"/>
        <end position="274"/>
    </location>
</feature>
<comment type="caution">
    <text evidence="3">The sequence shown here is derived from an EMBL/GenBank/DDBJ whole genome shotgun (WGS) entry which is preliminary data.</text>
</comment>
<dbReference type="AlphaFoldDB" id="A0A3M6UQI6"/>
<name>A0A3M6UQI6_POCDA</name>
<dbReference type="OrthoDB" id="5987583at2759"/>
<dbReference type="InterPro" id="IPR052958">
    <property type="entry name" value="IFN-induced_PKR_regulator"/>
</dbReference>
<dbReference type="Proteomes" id="UP000275408">
    <property type="component" value="Unassembled WGS sequence"/>
</dbReference>
<evidence type="ECO:0000313" key="4">
    <source>
        <dbReference type="Proteomes" id="UP000275408"/>
    </source>
</evidence>
<keyword evidence="1" id="KW-0175">Coiled coil</keyword>
<keyword evidence="4" id="KW-1185">Reference proteome</keyword>
<dbReference type="GO" id="GO:0046983">
    <property type="term" value="F:protein dimerization activity"/>
    <property type="evidence" value="ECO:0007669"/>
    <property type="project" value="InterPro"/>
</dbReference>
<organism evidence="3 4">
    <name type="scientific">Pocillopora damicornis</name>
    <name type="common">Cauliflower coral</name>
    <name type="synonym">Millepora damicornis</name>
    <dbReference type="NCBI Taxonomy" id="46731"/>
    <lineage>
        <taxon>Eukaryota</taxon>
        <taxon>Metazoa</taxon>
        <taxon>Cnidaria</taxon>
        <taxon>Anthozoa</taxon>
        <taxon>Hexacorallia</taxon>
        <taxon>Scleractinia</taxon>
        <taxon>Astrocoeniina</taxon>
        <taxon>Pocilloporidae</taxon>
        <taxon>Pocillopora</taxon>
    </lineage>
</organism>